<organism evidence="2 3">
    <name type="scientific">[Mycobacterium] burgundiense</name>
    <dbReference type="NCBI Taxonomy" id="3064286"/>
    <lineage>
        <taxon>Bacteria</taxon>
        <taxon>Bacillati</taxon>
        <taxon>Actinomycetota</taxon>
        <taxon>Actinomycetes</taxon>
        <taxon>Mycobacteriales</taxon>
        <taxon>Mycobacteriaceae</taxon>
        <taxon>Mycolicibacterium</taxon>
    </lineage>
</organism>
<dbReference type="Gene3D" id="3.10.450.50">
    <property type="match status" value="1"/>
</dbReference>
<evidence type="ECO:0000259" key="1">
    <source>
        <dbReference type="Pfam" id="PF13577"/>
    </source>
</evidence>
<reference evidence="2 3" key="1">
    <citation type="submission" date="2023-08" db="EMBL/GenBank/DDBJ databases">
        <authorList>
            <person name="Folkvardsen B D."/>
            <person name="Norman A."/>
        </authorList>
    </citation>
    <scope>NUCLEOTIDE SEQUENCE [LARGE SCALE GENOMIC DNA]</scope>
    <source>
        <strain evidence="2 3">Mu0053</strain>
    </source>
</reference>
<dbReference type="RefSeq" id="WP_308478033.1">
    <property type="nucleotide sequence ID" value="NZ_OY726397.1"/>
</dbReference>
<feature type="domain" description="SnoaL-like" evidence="1">
    <location>
        <begin position="5"/>
        <end position="133"/>
    </location>
</feature>
<dbReference type="InterPro" id="IPR032710">
    <property type="entry name" value="NTF2-like_dom_sf"/>
</dbReference>
<dbReference type="Pfam" id="PF13577">
    <property type="entry name" value="SnoaL_4"/>
    <property type="match status" value="1"/>
</dbReference>
<dbReference type="EMBL" id="OY726397">
    <property type="protein sequence ID" value="CAJ1503999.1"/>
    <property type="molecule type" value="Genomic_DNA"/>
</dbReference>
<dbReference type="InterPro" id="IPR037401">
    <property type="entry name" value="SnoaL-like"/>
</dbReference>
<dbReference type="Proteomes" id="UP001190465">
    <property type="component" value="Chromosome"/>
</dbReference>
<accession>A0ABM9LSK9</accession>
<proteinExistence type="predicted"/>
<gene>
    <name evidence="2" type="ORF">MU0053_002576</name>
</gene>
<name>A0ABM9LSK9_9MYCO</name>
<protein>
    <submittedName>
        <fullName evidence="2">Nuclear transport factor 2 family protein</fullName>
    </submittedName>
</protein>
<evidence type="ECO:0000313" key="2">
    <source>
        <dbReference type="EMBL" id="CAJ1503999.1"/>
    </source>
</evidence>
<sequence>MQTWELSAREHIRDTLARYTWSGDAGRVAGLADAFCPDGVLEIRGEPPLHGRAAIIERLGAVAETAPAVAGGRRIVRHNVANIRFDEVSPDRARVSSYFTVFTEIGLDHFGRYRDELVPVAGADGTDWLIRHRFVSTDWSAPNSTMAG</sequence>
<dbReference type="SUPFAM" id="SSF54427">
    <property type="entry name" value="NTF2-like"/>
    <property type="match status" value="1"/>
</dbReference>
<evidence type="ECO:0000313" key="3">
    <source>
        <dbReference type="Proteomes" id="UP001190465"/>
    </source>
</evidence>
<keyword evidence="3" id="KW-1185">Reference proteome</keyword>